<dbReference type="EMBL" id="FNXT01000270">
    <property type="protein sequence ID" value="SZX62931.1"/>
    <property type="molecule type" value="Genomic_DNA"/>
</dbReference>
<proteinExistence type="predicted"/>
<dbReference type="AlphaFoldDB" id="A0A383VCM8"/>
<dbReference type="Proteomes" id="UP000256970">
    <property type="component" value="Unassembled WGS sequence"/>
</dbReference>
<accession>A0A383VCM8</accession>
<reference evidence="1 2" key="1">
    <citation type="submission" date="2016-10" db="EMBL/GenBank/DDBJ databases">
        <authorList>
            <person name="Cai Z."/>
        </authorList>
    </citation>
    <scope>NUCLEOTIDE SEQUENCE [LARGE SCALE GENOMIC DNA]</scope>
</reference>
<organism evidence="1 2">
    <name type="scientific">Tetradesmus obliquus</name>
    <name type="common">Green alga</name>
    <name type="synonym">Acutodesmus obliquus</name>
    <dbReference type="NCBI Taxonomy" id="3088"/>
    <lineage>
        <taxon>Eukaryota</taxon>
        <taxon>Viridiplantae</taxon>
        <taxon>Chlorophyta</taxon>
        <taxon>core chlorophytes</taxon>
        <taxon>Chlorophyceae</taxon>
        <taxon>CS clade</taxon>
        <taxon>Sphaeropleales</taxon>
        <taxon>Scenedesmaceae</taxon>
        <taxon>Tetradesmus</taxon>
    </lineage>
</organism>
<sequence>MLRCLQQCAGCLQLVGLLLRGMQQGNVEAVQQLCRLDGAQQLDKALVRGCLAFARVLGSRPGRDAVVGALCSLRGAQGLRAADVGELLQLYDGVDALMGWAGRCSRV</sequence>
<gene>
    <name evidence="1" type="ORF">BQ4739_LOCUS3504</name>
</gene>
<evidence type="ECO:0000313" key="1">
    <source>
        <dbReference type="EMBL" id="SZX62931.1"/>
    </source>
</evidence>
<keyword evidence="2" id="KW-1185">Reference proteome</keyword>
<name>A0A383VCM8_TETOB</name>
<protein>
    <submittedName>
        <fullName evidence="1">Uncharacterized protein</fullName>
    </submittedName>
</protein>
<evidence type="ECO:0000313" key="2">
    <source>
        <dbReference type="Proteomes" id="UP000256970"/>
    </source>
</evidence>